<evidence type="ECO:0000256" key="3">
    <source>
        <dbReference type="ARBA" id="ARBA00004496"/>
    </source>
</evidence>
<dbReference type="EMBL" id="SSTE01006842">
    <property type="protein sequence ID" value="KAA0057774.1"/>
    <property type="molecule type" value="Genomic_DNA"/>
</dbReference>
<dbReference type="AlphaFoldDB" id="A0A5A7URL4"/>
<evidence type="ECO:0000256" key="8">
    <source>
        <dbReference type="ARBA" id="ARBA00022884"/>
    </source>
</evidence>
<evidence type="ECO:0000256" key="4">
    <source>
        <dbReference type="ARBA" id="ARBA00007540"/>
    </source>
</evidence>
<dbReference type="PROSITE" id="PS51371">
    <property type="entry name" value="CBS"/>
    <property type="match status" value="3"/>
</dbReference>
<dbReference type="SMART" id="SM00116">
    <property type="entry name" value="CBS"/>
    <property type="match status" value="4"/>
</dbReference>
<dbReference type="Proteomes" id="UP000321393">
    <property type="component" value="Unassembled WGS sequence"/>
</dbReference>
<feature type="domain" description="CBS" evidence="12">
    <location>
        <begin position="340"/>
        <end position="398"/>
    </location>
</feature>
<evidence type="ECO:0000259" key="12">
    <source>
        <dbReference type="PROSITE" id="PS51371"/>
    </source>
</evidence>
<dbReference type="InterPro" id="IPR000644">
    <property type="entry name" value="CBS_dom"/>
</dbReference>
<dbReference type="InterPro" id="IPR046342">
    <property type="entry name" value="CBS_dom_sf"/>
</dbReference>
<evidence type="ECO:0000313" key="15">
    <source>
        <dbReference type="Proteomes" id="UP000321393"/>
    </source>
</evidence>
<dbReference type="InterPro" id="IPR047857">
    <property type="entry name" value="Snurportin1_C"/>
</dbReference>
<evidence type="ECO:0000313" key="14">
    <source>
        <dbReference type="EMBL" id="TYJ98455.1"/>
    </source>
</evidence>
<dbReference type="Gene3D" id="3.30.470.30">
    <property type="entry name" value="DNA ligase/mRNA capping enzyme"/>
    <property type="match status" value="1"/>
</dbReference>
<dbReference type="STRING" id="1194695.A0A5A7URL4"/>
<dbReference type="GO" id="GO:0005634">
    <property type="term" value="C:nucleus"/>
    <property type="evidence" value="ECO:0007669"/>
    <property type="project" value="UniProtKB-SubCell"/>
</dbReference>
<reference evidence="15 16" key="1">
    <citation type="submission" date="2019-08" db="EMBL/GenBank/DDBJ databases">
        <title>Draft genome sequences of two oriental melons (Cucumis melo L. var makuwa).</title>
        <authorList>
            <person name="Kwon S.-Y."/>
        </authorList>
    </citation>
    <scope>NUCLEOTIDE SEQUENCE [LARGE SCALE GENOMIC DNA]</scope>
    <source>
        <strain evidence="16">cv. Chang Bougi</strain>
        <strain evidence="15">cv. SW 3</strain>
        <tissue evidence="13">Leaf</tissue>
    </source>
</reference>
<dbReference type="OrthoDB" id="10003593at2759"/>
<keyword evidence="9" id="KW-0539">Nucleus</keyword>
<protein>
    <recommendedName>
        <fullName evidence="5">Snurportin-1</fullName>
    </recommendedName>
</protein>
<evidence type="ECO:0000256" key="9">
    <source>
        <dbReference type="ARBA" id="ARBA00023242"/>
    </source>
</evidence>
<comment type="subcellular location">
    <subcellularLocation>
        <location evidence="3">Cytoplasm</location>
    </subcellularLocation>
    <subcellularLocation>
        <location evidence="2">Nucleus</location>
    </subcellularLocation>
</comment>
<feature type="domain" description="CBS" evidence="12">
    <location>
        <begin position="255"/>
        <end position="315"/>
    </location>
</feature>
<organism evidence="13 15">
    <name type="scientific">Cucumis melo var. makuwa</name>
    <name type="common">Oriental melon</name>
    <dbReference type="NCBI Taxonomy" id="1194695"/>
    <lineage>
        <taxon>Eukaryota</taxon>
        <taxon>Viridiplantae</taxon>
        <taxon>Streptophyta</taxon>
        <taxon>Embryophyta</taxon>
        <taxon>Tracheophyta</taxon>
        <taxon>Spermatophyta</taxon>
        <taxon>Magnoliopsida</taxon>
        <taxon>eudicotyledons</taxon>
        <taxon>Gunneridae</taxon>
        <taxon>Pentapetalae</taxon>
        <taxon>rosids</taxon>
        <taxon>fabids</taxon>
        <taxon>Cucurbitales</taxon>
        <taxon>Cucurbitaceae</taxon>
        <taxon>Benincaseae</taxon>
        <taxon>Cucumis</taxon>
    </lineage>
</organism>
<comment type="similarity">
    <text evidence="4">Belongs to the snurportin family.</text>
</comment>
<evidence type="ECO:0000256" key="11">
    <source>
        <dbReference type="SAM" id="MobiDB-lite"/>
    </source>
</evidence>
<dbReference type="CDD" id="cd02205">
    <property type="entry name" value="CBS_pair_SF"/>
    <property type="match status" value="2"/>
</dbReference>
<evidence type="ECO:0000256" key="10">
    <source>
        <dbReference type="PROSITE-ProRule" id="PRU00703"/>
    </source>
</evidence>
<dbReference type="Gene3D" id="3.10.580.10">
    <property type="entry name" value="CBS-domain"/>
    <property type="match status" value="2"/>
</dbReference>
<comment type="function">
    <text evidence="1">Functions as an U snRNP-specific nuclear import adapter. Involved in the trimethylguanosine (m3G)-cap-dependent nuclear import of U snRNPs. Binds specifically to the terminal m3G-cap U snRNAs.</text>
</comment>
<feature type="domain" description="CBS" evidence="12">
    <location>
        <begin position="52"/>
        <end position="118"/>
    </location>
</feature>
<dbReference type="Pfam" id="PF00571">
    <property type="entry name" value="CBS"/>
    <property type="match status" value="2"/>
</dbReference>
<dbReference type="GO" id="GO:0061015">
    <property type="term" value="P:snRNA import into nucleus"/>
    <property type="evidence" value="ECO:0007669"/>
    <property type="project" value="InterPro"/>
</dbReference>
<dbReference type="PANTHER" id="PTHR13403">
    <property type="entry name" value="SNURPORTIN1 RNUT1 PROTEIN RNA, U TRANSPORTER 1"/>
    <property type="match status" value="1"/>
</dbReference>
<gene>
    <name evidence="14" type="ORF">E5676_scaffold350G00570</name>
    <name evidence="13" type="ORF">E6C27_scaffold274G00570</name>
</gene>
<comment type="caution">
    <text evidence="13">The sequence shown here is derived from an EMBL/GenBank/DDBJ whole genome shotgun (WGS) entry which is preliminary data.</text>
</comment>
<dbReference type="SUPFAM" id="SSF56091">
    <property type="entry name" value="DNA ligase/mRNA capping enzyme, catalytic domain"/>
    <property type="match status" value="1"/>
</dbReference>
<evidence type="ECO:0000256" key="5">
    <source>
        <dbReference type="ARBA" id="ARBA00016034"/>
    </source>
</evidence>
<evidence type="ECO:0000256" key="6">
    <source>
        <dbReference type="ARBA" id="ARBA00022448"/>
    </source>
</evidence>
<keyword evidence="6" id="KW-0813">Transport</keyword>
<dbReference type="SUPFAM" id="SSF54631">
    <property type="entry name" value="CBS-domain pair"/>
    <property type="match status" value="2"/>
</dbReference>
<dbReference type="InterPro" id="IPR017336">
    <property type="entry name" value="Snurportin-1"/>
</dbReference>
<dbReference type="Proteomes" id="UP000321947">
    <property type="component" value="Unassembled WGS sequence"/>
</dbReference>
<evidence type="ECO:0000256" key="1">
    <source>
        <dbReference type="ARBA" id="ARBA00003975"/>
    </source>
</evidence>
<dbReference type="GO" id="GO:0003723">
    <property type="term" value="F:RNA binding"/>
    <property type="evidence" value="ECO:0007669"/>
    <property type="project" value="UniProtKB-KW"/>
</dbReference>
<dbReference type="CDD" id="cd09232">
    <property type="entry name" value="Snurportin-1_C"/>
    <property type="match status" value="1"/>
</dbReference>
<evidence type="ECO:0000313" key="16">
    <source>
        <dbReference type="Proteomes" id="UP000321947"/>
    </source>
</evidence>
<evidence type="ECO:0000256" key="2">
    <source>
        <dbReference type="ARBA" id="ARBA00004123"/>
    </source>
</evidence>
<dbReference type="PANTHER" id="PTHR13403:SF6">
    <property type="entry name" value="SNURPORTIN-1"/>
    <property type="match status" value="1"/>
</dbReference>
<feature type="region of interest" description="Disordered" evidence="11">
    <location>
        <begin position="471"/>
        <end position="509"/>
    </location>
</feature>
<accession>A0A5A7URL4</accession>
<dbReference type="EMBL" id="SSTD01018043">
    <property type="protein sequence ID" value="TYJ98455.1"/>
    <property type="molecule type" value="Genomic_DNA"/>
</dbReference>
<keyword evidence="8" id="KW-0694">RNA-binding</keyword>
<evidence type="ECO:0000313" key="13">
    <source>
        <dbReference type="EMBL" id="KAA0057774.1"/>
    </source>
</evidence>
<sequence>MVMAEESPRSPEAKVGMQVEDLWDIQEPQLSPTEKLNACFESIPVSAFPPAPLHQGIEIRSDSSLAEAVQILAEHKILSAPVVDVDAPDHASWIDRYIGIVEFAGIAVWILHQSEPPSPRSTSGGNALVAATNGVISPLEQQVLGPESAAATPGSFFESLTSSELYKSTQVRDISGSFRWAPFLALQTSNSFLTMLLLLSKYKMKSIPVVDLGEGKIENIITQSAVIHMLAECAGLQWFESWGTKTVSELGLPMMSPASIVKVYEDEPVLQAFKLMRKKRVGGIPVIEKGGRAVGNISLRDIHFLLTAPEIYHDYRSITARNFLTAVRDYLEKHEESSPMLSNMITCKKDKTIKDLILMLDSKKIHRVYVVDNDGNLEGVITLRDIISRLVHEPRGYFGDFFDGVLPLPQNSRVCSLSLVFDGITQKPNVKSPISNKPKFGILSWAVNIRYHRSELEDWLSFRTTTNCAKMAPHDIRRPHKRPAISDQQKRRELSLQRQQQNRRDAQQQARSLASTLLSLSSSFNEPSTSEPVLEIELNELESETECSTEILAEREFNEPALKELDVRQASKLKSSDARKWFSKQLLLPEWMIDVPDRLTDDWYVFARPSGKRCFVVSSNGTTISRLRNGSILHRFPSALPNGAKTKNASGSGQTYSILDCIFHEPDQTYYVIDMICWRGYSLYDCAAEFRFFWLNSKLAESGACEPPSYYHKYKFSLVPVYSCDQNGLHAAYAGEAPFVKDGLLFYNKHSHYQPGNTPLALVWKDENCSQYVIDTDSNGQVPSQQQLVLELQSDGKVATSDDPPVYFGCLDGDFLGKLGLSSGNLLRFTIGDGGLTIVDGKIQGADLQYNGKVNRARAFADSYSKVMFQYAARRSPLKIDDLLASINSSNDGGGHDTEMVG</sequence>
<keyword evidence="7" id="KW-0963">Cytoplasm</keyword>
<keyword evidence="10" id="KW-0129">CBS domain</keyword>
<dbReference type="GO" id="GO:0005737">
    <property type="term" value="C:cytoplasm"/>
    <property type="evidence" value="ECO:0007669"/>
    <property type="project" value="UniProtKB-SubCell"/>
</dbReference>
<evidence type="ECO:0000256" key="7">
    <source>
        <dbReference type="ARBA" id="ARBA00022490"/>
    </source>
</evidence>
<proteinExistence type="inferred from homology"/>
<dbReference type="Pfam" id="PF21974">
    <property type="entry name" value="SPN1_m3Gcap_bd"/>
    <property type="match status" value="1"/>
</dbReference>
<name>A0A5A7URL4_CUCMM</name>